<dbReference type="Pfam" id="PF07731">
    <property type="entry name" value="Cu-oxidase_2"/>
    <property type="match status" value="1"/>
</dbReference>
<protein>
    <recommendedName>
        <fullName evidence="3">Plastocyanin-like domain-containing protein</fullName>
    </recommendedName>
</protein>
<feature type="domain" description="Plastocyanin-like" evidence="3">
    <location>
        <begin position="63"/>
        <end position="131"/>
    </location>
</feature>
<evidence type="ECO:0000256" key="1">
    <source>
        <dbReference type="ARBA" id="ARBA00010609"/>
    </source>
</evidence>
<accession>A0AAN9I128</accession>
<reference evidence="4 5" key="1">
    <citation type="submission" date="2024-01" db="EMBL/GenBank/DDBJ databases">
        <title>The genomes of 5 underutilized Papilionoideae crops provide insights into root nodulation and disease resistanc.</title>
        <authorList>
            <person name="Yuan L."/>
        </authorList>
    </citation>
    <scope>NUCLEOTIDE SEQUENCE [LARGE SCALE GENOMIC DNA]</scope>
    <source>
        <strain evidence="4">ZHUSHIDOU_FW_LH</strain>
        <tissue evidence="4">Leaf</tissue>
    </source>
</reference>
<evidence type="ECO:0000313" key="4">
    <source>
        <dbReference type="EMBL" id="KAK7259795.1"/>
    </source>
</evidence>
<dbReference type="AlphaFoldDB" id="A0AAN9I128"/>
<proteinExistence type="inferred from homology"/>
<dbReference type="SUPFAM" id="SSF49503">
    <property type="entry name" value="Cupredoxins"/>
    <property type="match status" value="1"/>
</dbReference>
<comment type="similarity">
    <text evidence="1">Belongs to the multicopper oxidase family.</text>
</comment>
<sequence length="150" mass="16920">MDQARTIRQNTSASGARPNPQGSFRYGNINITDTYVLKVMPPVTINGSLRATINGISFQKPSVPFRLADQHKLRGTYKLDFPIKPMNRKPLIDRSIINATYKGFIEIVLQNNDTTIQNFHMDGYSFFIAGFIQEDGQQSLYLLTMLDTGT</sequence>
<name>A0AAN9I128_CROPI</name>
<dbReference type="InterPro" id="IPR011706">
    <property type="entry name" value="Cu-oxidase_C"/>
</dbReference>
<organism evidence="4 5">
    <name type="scientific">Crotalaria pallida</name>
    <name type="common">Smooth rattlebox</name>
    <name type="synonym">Crotalaria striata</name>
    <dbReference type="NCBI Taxonomy" id="3830"/>
    <lineage>
        <taxon>Eukaryota</taxon>
        <taxon>Viridiplantae</taxon>
        <taxon>Streptophyta</taxon>
        <taxon>Embryophyta</taxon>
        <taxon>Tracheophyta</taxon>
        <taxon>Spermatophyta</taxon>
        <taxon>Magnoliopsida</taxon>
        <taxon>eudicotyledons</taxon>
        <taxon>Gunneridae</taxon>
        <taxon>Pentapetalae</taxon>
        <taxon>rosids</taxon>
        <taxon>fabids</taxon>
        <taxon>Fabales</taxon>
        <taxon>Fabaceae</taxon>
        <taxon>Papilionoideae</taxon>
        <taxon>50 kb inversion clade</taxon>
        <taxon>genistoids sensu lato</taxon>
        <taxon>core genistoids</taxon>
        <taxon>Crotalarieae</taxon>
        <taxon>Crotalaria</taxon>
    </lineage>
</organism>
<evidence type="ECO:0000313" key="5">
    <source>
        <dbReference type="Proteomes" id="UP001372338"/>
    </source>
</evidence>
<dbReference type="GO" id="GO:0016491">
    <property type="term" value="F:oxidoreductase activity"/>
    <property type="evidence" value="ECO:0007669"/>
    <property type="project" value="InterPro"/>
</dbReference>
<comment type="caution">
    <text evidence="4">The sequence shown here is derived from an EMBL/GenBank/DDBJ whole genome shotgun (WGS) entry which is preliminary data.</text>
</comment>
<dbReference type="GO" id="GO:0005507">
    <property type="term" value="F:copper ion binding"/>
    <property type="evidence" value="ECO:0007669"/>
    <property type="project" value="InterPro"/>
</dbReference>
<keyword evidence="5" id="KW-1185">Reference proteome</keyword>
<evidence type="ECO:0000259" key="3">
    <source>
        <dbReference type="Pfam" id="PF07731"/>
    </source>
</evidence>
<dbReference type="InterPro" id="IPR008972">
    <property type="entry name" value="Cupredoxin"/>
</dbReference>
<evidence type="ECO:0000256" key="2">
    <source>
        <dbReference type="SAM" id="MobiDB-lite"/>
    </source>
</evidence>
<feature type="region of interest" description="Disordered" evidence="2">
    <location>
        <begin position="1"/>
        <end position="25"/>
    </location>
</feature>
<gene>
    <name evidence="4" type="ORF">RIF29_25410</name>
</gene>
<dbReference type="Gene3D" id="2.60.40.420">
    <property type="entry name" value="Cupredoxins - blue copper proteins"/>
    <property type="match status" value="1"/>
</dbReference>
<dbReference type="EMBL" id="JAYWIO010000005">
    <property type="protein sequence ID" value="KAK7259795.1"/>
    <property type="molecule type" value="Genomic_DNA"/>
</dbReference>
<dbReference type="Proteomes" id="UP001372338">
    <property type="component" value="Unassembled WGS sequence"/>
</dbReference>
<feature type="compositionally biased region" description="Polar residues" evidence="2">
    <location>
        <begin position="1"/>
        <end position="14"/>
    </location>
</feature>